<dbReference type="EC" id="2.5.1.15" evidence="4 9"/>
<dbReference type="PROSITE" id="PS50972">
    <property type="entry name" value="PTERIN_BINDING"/>
    <property type="match status" value="1"/>
</dbReference>
<evidence type="ECO:0000256" key="8">
    <source>
        <dbReference type="ARBA" id="ARBA00022909"/>
    </source>
</evidence>
<evidence type="ECO:0000256" key="7">
    <source>
        <dbReference type="ARBA" id="ARBA00022842"/>
    </source>
</evidence>
<evidence type="ECO:0000256" key="9">
    <source>
        <dbReference type="RuleBase" id="RU361205"/>
    </source>
</evidence>
<dbReference type="SUPFAM" id="SSF51717">
    <property type="entry name" value="Dihydropteroate synthetase-like"/>
    <property type="match status" value="1"/>
</dbReference>
<dbReference type="PANTHER" id="PTHR20941">
    <property type="entry name" value="FOLATE SYNTHESIS PROTEINS"/>
    <property type="match status" value="1"/>
</dbReference>
<dbReference type="CDD" id="cd00739">
    <property type="entry name" value="DHPS"/>
    <property type="match status" value="1"/>
</dbReference>
<comment type="similarity">
    <text evidence="9">Belongs to the DHPS family.</text>
</comment>
<evidence type="ECO:0000256" key="1">
    <source>
        <dbReference type="ARBA" id="ARBA00000012"/>
    </source>
</evidence>
<dbReference type="EMBL" id="CP150951">
    <property type="protein sequence ID" value="WZC47493.1"/>
    <property type="molecule type" value="Genomic_DNA"/>
</dbReference>
<protein>
    <recommendedName>
        <fullName evidence="4 9">Dihydropteroate synthase</fullName>
        <shortName evidence="9">DHPS</shortName>
        <ecNumber evidence="4 9">2.5.1.15</ecNumber>
    </recommendedName>
    <alternativeName>
        <fullName evidence="9">Dihydropteroate pyrophosphorylase</fullName>
    </alternativeName>
</protein>
<keyword evidence="6 9" id="KW-0479">Metal-binding</keyword>
<comment type="cofactor">
    <cofactor evidence="2 9">
        <name>Mg(2+)</name>
        <dbReference type="ChEBI" id="CHEBI:18420"/>
    </cofactor>
</comment>
<comment type="function">
    <text evidence="9">Catalyzes the condensation of para-aminobenzoate (pABA) with 6-hydroxymethyl-7,8-dihydropterin diphosphate (DHPt-PP) to form 7,8-dihydropteroate (H2Pte), the immediate precursor of folate derivatives.</text>
</comment>
<dbReference type="Proteomes" id="UP001440612">
    <property type="component" value="Chromosome"/>
</dbReference>
<dbReference type="InterPro" id="IPR000489">
    <property type="entry name" value="Pterin-binding_dom"/>
</dbReference>
<evidence type="ECO:0000256" key="3">
    <source>
        <dbReference type="ARBA" id="ARBA00004763"/>
    </source>
</evidence>
<evidence type="ECO:0000313" key="12">
    <source>
        <dbReference type="Proteomes" id="UP001440612"/>
    </source>
</evidence>
<keyword evidence="7 9" id="KW-0460">Magnesium</keyword>
<dbReference type="RefSeq" id="WP_341365613.1">
    <property type="nucleotide sequence ID" value="NZ_CP150951.2"/>
</dbReference>
<dbReference type="Gene3D" id="3.20.20.20">
    <property type="entry name" value="Dihydropteroate synthase-like"/>
    <property type="match status" value="1"/>
</dbReference>
<feature type="domain" description="Pterin-binding" evidence="10">
    <location>
        <begin position="71"/>
        <end position="325"/>
    </location>
</feature>
<dbReference type="GO" id="GO:0004156">
    <property type="term" value="F:dihydropteroate synthase activity"/>
    <property type="evidence" value="ECO:0007669"/>
    <property type="project" value="UniProtKB-EC"/>
</dbReference>
<accession>A0ABZ2V2H7</accession>
<sequence>MTHYYRPLLRFGDRPKAALTIGAQACWFDQVEVLDRNAAPQIVPATDIPPEALDRLTRPRAPIAGCDLSRPLIMGILNVTPDSFSDGGQFDRLDAAVEHAAQMQADGADLIDIGGESTRPGAAPVPVEDEIARTAPVIAAIRAQNPVPISIDTRKGAVAAPAIENGADLINDVAAFTFDPGLAALTAQSGLPVCLMHAQGDPETMQDNPQYADVVLDVYDFLAERIAVAEAAGIARDKIIVDPGIGFGKTIAHNLALLRGIAVFHALGCPILLGASRKRFIGTIGGGTDATDRVSGSVAVALHAARQGVQFLRVHDTFATKQALDLEWAIGAAEQYDT</sequence>
<evidence type="ECO:0000256" key="4">
    <source>
        <dbReference type="ARBA" id="ARBA00012458"/>
    </source>
</evidence>
<proteinExistence type="inferred from homology"/>
<evidence type="ECO:0000256" key="5">
    <source>
        <dbReference type="ARBA" id="ARBA00022679"/>
    </source>
</evidence>
<reference evidence="12" key="1">
    <citation type="submission" date="2024-04" db="EMBL/GenBank/DDBJ databases">
        <title>Phylogenomic analyses of a clade within the roseobacter group suggest taxonomic reassignments of species of the genera Aestuariivita, Citreicella, Loktanella, Nautella, Pelagibaca, Ruegeria, Thalassobius, Thiobacimonas and Tropicibacter, and the proposal o.</title>
        <authorList>
            <person name="Jeon C.O."/>
        </authorList>
    </citation>
    <scope>NUCLEOTIDE SEQUENCE [LARGE SCALE GENOMIC DNA]</scope>
    <source>
        <strain evidence="12">BS5-3</strain>
    </source>
</reference>
<dbReference type="PROSITE" id="PS00793">
    <property type="entry name" value="DHPS_2"/>
    <property type="match status" value="1"/>
</dbReference>
<dbReference type="PANTHER" id="PTHR20941:SF1">
    <property type="entry name" value="FOLIC ACID SYNTHESIS PROTEIN FOL1"/>
    <property type="match status" value="1"/>
</dbReference>
<comment type="pathway">
    <text evidence="3 9">Cofactor biosynthesis; tetrahydrofolate biosynthesis; 7,8-dihydrofolate from 2-amino-4-hydroxy-6-hydroxymethyl-7,8-dihydropteridine diphosphate and 4-aminobenzoate: step 1/2.</text>
</comment>
<dbReference type="InterPro" id="IPR045031">
    <property type="entry name" value="DHP_synth-like"/>
</dbReference>
<evidence type="ECO:0000259" key="10">
    <source>
        <dbReference type="PROSITE" id="PS50972"/>
    </source>
</evidence>
<organism evidence="11 12">
    <name type="scientific">Yoonia phaeophyticola</name>
    <dbReference type="NCBI Taxonomy" id="3137369"/>
    <lineage>
        <taxon>Bacteria</taxon>
        <taxon>Pseudomonadati</taxon>
        <taxon>Pseudomonadota</taxon>
        <taxon>Alphaproteobacteria</taxon>
        <taxon>Rhodobacterales</taxon>
        <taxon>Paracoccaceae</taxon>
        <taxon>Yoonia</taxon>
    </lineage>
</organism>
<evidence type="ECO:0000313" key="11">
    <source>
        <dbReference type="EMBL" id="WZC47493.1"/>
    </source>
</evidence>
<keyword evidence="12" id="KW-1185">Reference proteome</keyword>
<dbReference type="PROSITE" id="PS00792">
    <property type="entry name" value="DHPS_1"/>
    <property type="match status" value="1"/>
</dbReference>
<dbReference type="Pfam" id="PF00809">
    <property type="entry name" value="Pterin_bind"/>
    <property type="match status" value="1"/>
</dbReference>
<dbReference type="InterPro" id="IPR006390">
    <property type="entry name" value="DHP_synth_dom"/>
</dbReference>
<evidence type="ECO:0000256" key="6">
    <source>
        <dbReference type="ARBA" id="ARBA00022723"/>
    </source>
</evidence>
<evidence type="ECO:0000256" key="2">
    <source>
        <dbReference type="ARBA" id="ARBA00001946"/>
    </source>
</evidence>
<keyword evidence="5 9" id="KW-0808">Transferase</keyword>
<comment type="catalytic activity">
    <reaction evidence="1">
        <text>(7,8-dihydropterin-6-yl)methyl diphosphate + 4-aminobenzoate = 7,8-dihydropteroate + diphosphate</text>
        <dbReference type="Rhea" id="RHEA:19949"/>
        <dbReference type="ChEBI" id="CHEBI:17836"/>
        <dbReference type="ChEBI" id="CHEBI:17839"/>
        <dbReference type="ChEBI" id="CHEBI:33019"/>
        <dbReference type="ChEBI" id="CHEBI:72950"/>
        <dbReference type="EC" id="2.5.1.15"/>
    </reaction>
</comment>
<dbReference type="NCBIfam" id="TIGR01496">
    <property type="entry name" value="DHPS"/>
    <property type="match status" value="1"/>
</dbReference>
<dbReference type="InterPro" id="IPR011005">
    <property type="entry name" value="Dihydropteroate_synth-like_sf"/>
</dbReference>
<name>A0ABZ2V2H7_9RHOB</name>
<gene>
    <name evidence="11" type="primary">folP</name>
    <name evidence="11" type="ORF">AABB29_11205</name>
</gene>
<keyword evidence="8 9" id="KW-0289">Folate biosynthesis</keyword>